<dbReference type="CDD" id="cd03259">
    <property type="entry name" value="ABC_Carb_Solutes_like"/>
    <property type="match status" value="1"/>
</dbReference>
<keyword evidence="1" id="KW-0813">Transport</keyword>
<dbReference type="InterPro" id="IPR003439">
    <property type="entry name" value="ABC_transporter-like_ATP-bd"/>
</dbReference>
<evidence type="ECO:0000256" key="7">
    <source>
        <dbReference type="ARBA" id="ARBA00023065"/>
    </source>
</evidence>
<evidence type="ECO:0000256" key="8">
    <source>
        <dbReference type="ARBA" id="ARBA00023136"/>
    </source>
</evidence>
<dbReference type="InterPro" id="IPR027417">
    <property type="entry name" value="P-loop_NTPase"/>
</dbReference>
<keyword evidence="3" id="KW-0410">Iron transport</keyword>
<keyword evidence="5 10" id="KW-0067">ATP-binding</keyword>
<evidence type="ECO:0000313" key="10">
    <source>
        <dbReference type="EMBL" id="SET07414.1"/>
    </source>
</evidence>
<dbReference type="PANTHER" id="PTHR42781:SF4">
    <property type="entry name" value="SPERMIDINE_PUTRESCINE IMPORT ATP-BINDING PROTEIN POTA"/>
    <property type="match status" value="1"/>
</dbReference>
<dbReference type="InterPro" id="IPR015853">
    <property type="entry name" value="ABC_transpr_FbpC"/>
</dbReference>
<dbReference type="PROSITE" id="PS50893">
    <property type="entry name" value="ABC_TRANSPORTER_2"/>
    <property type="match status" value="1"/>
</dbReference>
<dbReference type="PANTHER" id="PTHR42781">
    <property type="entry name" value="SPERMIDINE/PUTRESCINE IMPORT ATP-BINDING PROTEIN POTA"/>
    <property type="match status" value="1"/>
</dbReference>
<dbReference type="InterPro" id="IPR050093">
    <property type="entry name" value="ABC_SmlMolc_Importer"/>
</dbReference>
<organism evidence="10 11">
    <name type="scientific">Thorsellia anophelis DSM 18579</name>
    <dbReference type="NCBI Taxonomy" id="1123402"/>
    <lineage>
        <taxon>Bacteria</taxon>
        <taxon>Pseudomonadati</taxon>
        <taxon>Pseudomonadota</taxon>
        <taxon>Gammaproteobacteria</taxon>
        <taxon>Enterobacterales</taxon>
        <taxon>Thorselliaceae</taxon>
        <taxon>Thorsellia</taxon>
    </lineage>
</organism>
<protein>
    <submittedName>
        <fullName evidence="10">Iron(III) transport system ATP-binding protein</fullName>
    </submittedName>
</protein>
<evidence type="ECO:0000259" key="9">
    <source>
        <dbReference type="PROSITE" id="PS50893"/>
    </source>
</evidence>
<dbReference type="GO" id="GO:0016887">
    <property type="term" value="F:ATP hydrolysis activity"/>
    <property type="evidence" value="ECO:0007669"/>
    <property type="project" value="InterPro"/>
</dbReference>
<evidence type="ECO:0000256" key="4">
    <source>
        <dbReference type="ARBA" id="ARBA00022741"/>
    </source>
</evidence>
<dbReference type="PROSITE" id="PS00211">
    <property type="entry name" value="ABC_TRANSPORTER_1"/>
    <property type="match status" value="1"/>
</dbReference>
<accession>A0A1I0BKF9</accession>
<keyword evidence="4" id="KW-0547">Nucleotide-binding</keyword>
<evidence type="ECO:0000256" key="1">
    <source>
        <dbReference type="ARBA" id="ARBA00022448"/>
    </source>
</evidence>
<dbReference type="OrthoDB" id="9802264at2"/>
<evidence type="ECO:0000256" key="6">
    <source>
        <dbReference type="ARBA" id="ARBA00023004"/>
    </source>
</evidence>
<dbReference type="SMART" id="SM00382">
    <property type="entry name" value="AAA"/>
    <property type="match status" value="1"/>
</dbReference>
<dbReference type="SUPFAM" id="SSF52540">
    <property type="entry name" value="P-loop containing nucleoside triphosphate hydrolases"/>
    <property type="match status" value="1"/>
</dbReference>
<sequence>MQDFLNLDSITVCYSEHAIIENLSLILPKGKIGCFLGESGCGKTTLLRCIAGFEPLCDGSIILDNNVISTANHLTLPEKRLVGMVFQDYALFPHLTVIENISFGLKHLNKEVRLEKVNSLLALVGLEDLAKRYPHALSGGQQQRVALARALAPEPKLLLLDEPFSNLDVETRERLLPELLDILKATGQTAILVTHNQREAFAMADLVGVITNKQLIQWGTPEEIQHTPANDWVRKFIRS</sequence>
<name>A0A1I0BKF9_9GAMM</name>
<dbReference type="GO" id="GO:0005524">
    <property type="term" value="F:ATP binding"/>
    <property type="evidence" value="ECO:0007669"/>
    <property type="project" value="UniProtKB-KW"/>
</dbReference>
<feature type="domain" description="ABC transporter" evidence="9">
    <location>
        <begin position="5"/>
        <end position="237"/>
    </location>
</feature>
<keyword evidence="6" id="KW-0408">Iron</keyword>
<gene>
    <name evidence="10" type="ORF">SAMN02583745_01297</name>
</gene>
<dbReference type="RefSeq" id="WP_093318778.1">
    <property type="nucleotide sequence ID" value="NZ_FOHV01000008.1"/>
</dbReference>
<dbReference type="InterPro" id="IPR003593">
    <property type="entry name" value="AAA+_ATPase"/>
</dbReference>
<dbReference type="STRING" id="1123402.SAMN02583745_01297"/>
<dbReference type="EMBL" id="FOHV01000008">
    <property type="protein sequence ID" value="SET07414.1"/>
    <property type="molecule type" value="Genomic_DNA"/>
</dbReference>
<evidence type="ECO:0000313" key="11">
    <source>
        <dbReference type="Proteomes" id="UP000242642"/>
    </source>
</evidence>
<dbReference type="InterPro" id="IPR017871">
    <property type="entry name" value="ABC_transporter-like_CS"/>
</dbReference>
<keyword evidence="11" id="KW-1185">Reference proteome</keyword>
<dbReference type="Proteomes" id="UP000242642">
    <property type="component" value="Unassembled WGS sequence"/>
</dbReference>
<evidence type="ECO:0000256" key="5">
    <source>
        <dbReference type="ARBA" id="ARBA00022840"/>
    </source>
</evidence>
<dbReference type="AlphaFoldDB" id="A0A1I0BKF9"/>
<keyword evidence="2" id="KW-1003">Cell membrane</keyword>
<dbReference type="Gene3D" id="3.40.50.300">
    <property type="entry name" value="P-loop containing nucleotide triphosphate hydrolases"/>
    <property type="match status" value="1"/>
</dbReference>
<evidence type="ECO:0000256" key="3">
    <source>
        <dbReference type="ARBA" id="ARBA00022496"/>
    </source>
</evidence>
<keyword evidence="7" id="KW-0406">Ion transport</keyword>
<keyword evidence="8" id="KW-0472">Membrane</keyword>
<proteinExistence type="predicted"/>
<dbReference type="GO" id="GO:0016020">
    <property type="term" value="C:membrane"/>
    <property type="evidence" value="ECO:0007669"/>
    <property type="project" value="InterPro"/>
</dbReference>
<evidence type="ECO:0000256" key="2">
    <source>
        <dbReference type="ARBA" id="ARBA00022475"/>
    </source>
</evidence>
<dbReference type="GO" id="GO:0015408">
    <property type="term" value="F:ABC-type ferric iron transporter activity"/>
    <property type="evidence" value="ECO:0007669"/>
    <property type="project" value="InterPro"/>
</dbReference>
<dbReference type="GO" id="GO:0015697">
    <property type="term" value="P:quaternary ammonium group transport"/>
    <property type="evidence" value="ECO:0007669"/>
    <property type="project" value="UniProtKB-ARBA"/>
</dbReference>
<dbReference type="FunFam" id="3.40.50.300:FF:000425">
    <property type="entry name" value="Probable ABC transporter, ATP-binding subunit"/>
    <property type="match status" value="1"/>
</dbReference>
<dbReference type="Pfam" id="PF00005">
    <property type="entry name" value="ABC_tran"/>
    <property type="match status" value="1"/>
</dbReference>
<reference evidence="11" key="1">
    <citation type="submission" date="2016-10" db="EMBL/GenBank/DDBJ databases">
        <authorList>
            <person name="Varghese N."/>
            <person name="Submissions S."/>
        </authorList>
    </citation>
    <scope>NUCLEOTIDE SEQUENCE [LARGE SCALE GENOMIC DNA]</scope>
    <source>
        <strain evidence="11">DSM 18579</strain>
    </source>
</reference>